<protein>
    <submittedName>
        <fullName evidence="2">Thiolase family protein</fullName>
        <ecNumber evidence="2">2.3.1.-</ecNumber>
    </submittedName>
</protein>
<reference evidence="3" key="1">
    <citation type="journal article" date="2019" name="Int. J. Syst. Evol. Microbiol.">
        <title>The Global Catalogue of Microorganisms (GCM) 10K type strain sequencing project: providing services to taxonomists for standard genome sequencing and annotation.</title>
        <authorList>
            <consortium name="The Broad Institute Genomics Platform"/>
            <consortium name="The Broad Institute Genome Sequencing Center for Infectious Disease"/>
            <person name="Wu L."/>
            <person name="Ma J."/>
        </authorList>
    </citation>
    <scope>NUCLEOTIDE SEQUENCE [LARGE SCALE GENOMIC DNA]</scope>
    <source>
        <strain evidence="3">JCM 1490</strain>
    </source>
</reference>
<evidence type="ECO:0000313" key="3">
    <source>
        <dbReference type="Proteomes" id="UP001596455"/>
    </source>
</evidence>
<name>A0ABW2Q3H7_9MICO</name>
<dbReference type="EC" id="2.3.1.-" evidence="2"/>
<gene>
    <name evidence="2" type="ORF">ACFQQL_02860</name>
</gene>
<dbReference type="PIRSF" id="PIRSF000429">
    <property type="entry name" value="Ac-CoA_Ac_transf"/>
    <property type="match status" value="1"/>
</dbReference>
<dbReference type="InterPro" id="IPR002155">
    <property type="entry name" value="Thiolase"/>
</dbReference>
<comment type="caution">
    <text evidence="2">The sequence shown here is derived from an EMBL/GenBank/DDBJ whole genome shotgun (WGS) entry which is preliminary data.</text>
</comment>
<dbReference type="PANTHER" id="PTHR42870:SF1">
    <property type="entry name" value="NON-SPECIFIC LIPID-TRANSFER PROTEIN-LIKE 2"/>
    <property type="match status" value="1"/>
</dbReference>
<sequence length="397" mass="41033">MTRAVGASRAAIVGVGELTPVRRTEGATTMGLLARAARAALDDAGLEPSDVDGLLVAPQVGETPQHVPATVAEYLGLQPRMADVVDLGGATGPGMIWRAGAAVDAGMADVVLCLVGNHRNPKPLRSPNRNPIRELDVPHGASGANTSYAFLKSAHMAAYGTTDEDFAQIAAVSRAHAQLNPAAIFHGRPATLRDVLDSPYVAEPLHLLEIVMPVAGATAVVVVSPERATGWPGPRRPVHLLGAGEKVSHRAMSFSPSLTSGPLRPAIAQAYAQAGVGPADLDVLSLYDCYTVVTALTLEDAGICPPGRFADFFRDRDVSHAGEVAYNPHGGQLGCGQADLAGGMSHAIEAVHQLRGTAHGRQHHGRADAGPRTALVTGNGATLSEAVALVLGAEETR</sequence>
<dbReference type="InterPro" id="IPR055140">
    <property type="entry name" value="Thiolase_C_2"/>
</dbReference>
<dbReference type="InterPro" id="IPR016039">
    <property type="entry name" value="Thiolase-like"/>
</dbReference>
<dbReference type="RefSeq" id="WP_382391052.1">
    <property type="nucleotide sequence ID" value="NZ_JBHTCQ010000001.1"/>
</dbReference>
<accession>A0ABW2Q3H7</accession>
<dbReference type="Pfam" id="PF22691">
    <property type="entry name" value="Thiolase_C_1"/>
    <property type="match status" value="1"/>
</dbReference>
<dbReference type="Gene3D" id="3.40.47.10">
    <property type="match status" value="1"/>
</dbReference>
<organism evidence="2 3">
    <name type="scientific">Georgenia alba</name>
    <dbReference type="NCBI Taxonomy" id="2233858"/>
    <lineage>
        <taxon>Bacteria</taxon>
        <taxon>Bacillati</taxon>
        <taxon>Actinomycetota</taxon>
        <taxon>Actinomycetes</taxon>
        <taxon>Micrococcales</taxon>
        <taxon>Bogoriellaceae</taxon>
        <taxon>Georgenia</taxon>
    </lineage>
</organism>
<dbReference type="Proteomes" id="UP001596455">
    <property type="component" value="Unassembled WGS sequence"/>
</dbReference>
<dbReference type="CDD" id="cd00829">
    <property type="entry name" value="SCP-x_thiolase"/>
    <property type="match status" value="1"/>
</dbReference>
<keyword evidence="2" id="KW-0012">Acyltransferase</keyword>
<dbReference type="EMBL" id="JBHTCQ010000001">
    <property type="protein sequence ID" value="MFC7404036.1"/>
    <property type="molecule type" value="Genomic_DNA"/>
</dbReference>
<proteinExistence type="predicted"/>
<evidence type="ECO:0000259" key="1">
    <source>
        <dbReference type="Pfam" id="PF22691"/>
    </source>
</evidence>
<dbReference type="PANTHER" id="PTHR42870">
    <property type="entry name" value="ACETYL-COA C-ACETYLTRANSFERASE"/>
    <property type="match status" value="1"/>
</dbReference>
<feature type="domain" description="Thiolase C-terminal" evidence="1">
    <location>
        <begin position="244"/>
        <end position="392"/>
    </location>
</feature>
<dbReference type="GO" id="GO:0016746">
    <property type="term" value="F:acyltransferase activity"/>
    <property type="evidence" value="ECO:0007669"/>
    <property type="project" value="UniProtKB-KW"/>
</dbReference>
<dbReference type="SUPFAM" id="SSF53901">
    <property type="entry name" value="Thiolase-like"/>
    <property type="match status" value="2"/>
</dbReference>
<keyword evidence="2" id="KW-0808">Transferase</keyword>
<evidence type="ECO:0000313" key="2">
    <source>
        <dbReference type="EMBL" id="MFC7404036.1"/>
    </source>
</evidence>
<keyword evidence="3" id="KW-1185">Reference proteome</keyword>